<reference evidence="4 5" key="1">
    <citation type="journal article" date="2012" name="Eukaryot. Cell">
        <title>Genome sequence of the fungus Glarea lozoyensis: the first genome sequence of a species from the Helotiaceae family.</title>
        <authorList>
            <person name="Youssar L."/>
            <person name="Gruening B.A."/>
            <person name="Erxleben A."/>
            <person name="Guenther S."/>
            <person name="Huettel W."/>
        </authorList>
    </citation>
    <scope>NUCLEOTIDE SEQUENCE [LARGE SCALE GENOMIC DNA]</scope>
    <source>
        <strain evidence="5">ATCC 74030 / MF5533</strain>
    </source>
</reference>
<dbReference type="SUPFAM" id="SSF50978">
    <property type="entry name" value="WD40 repeat-like"/>
    <property type="match status" value="1"/>
</dbReference>
<accession>H0EZ34</accession>
<name>H0EZ34_GLAL7</name>
<dbReference type="InterPro" id="IPR036322">
    <property type="entry name" value="WD40_repeat_dom_sf"/>
</dbReference>
<gene>
    <name evidence="4" type="ORF">M7I_8096</name>
</gene>
<dbReference type="InParanoid" id="H0EZ34"/>
<dbReference type="PROSITE" id="PS50294">
    <property type="entry name" value="WD_REPEATS_REGION"/>
    <property type="match status" value="1"/>
</dbReference>
<protein>
    <submittedName>
        <fullName evidence="4">Putative Poly(A)+ RNA export protein</fullName>
    </submittedName>
</protein>
<dbReference type="EMBL" id="AGUE01000270">
    <property type="protein sequence ID" value="EHK96188.1"/>
    <property type="molecule type" value="Genomic_DNA"/>
</dbReference>
<dbReference type="OrthoDB" id="256303at2759"/>
<dbReference type="Proteomes" id="UP000005446">
    <property type="component" value="Unassembled WGS sequence"/>
</dbReference>
<dbReference type="PROSITE" id="PS50082">
    <property type="entry name" value="WD_REPEATS_2"/>
    <property type="match status" value="1"/>
</dbReference>
<dbReference type="InterPro" id="IPR015943">
    <property type="entry name" value="WD40/YVTN_repeat-like_dom_sf"/>
</dbReference>
<evidence type="ECO:0000313" key="5">
    <source>
        <dbReference type="Proteomes" id="UP000005446"/>
    </source>
</evidence>
<organism evidence="4 5">
    <name type="scientific">Glarea lozoyensis (strain ATCC 74030 / MF5533)</name>
    <dbReference type="NCBI Taxonomy" id="1104152"/>
    <lineage>
        <taxon>Eukaryota</taxon>
        <taxon>Fungi</taxon>
        <taxon>Dikarya</taxon>
        <taxon>Ascomycota</taxon>
        <taxon>Pezizomycotina</taxon>
        <taxon>Leotiomycetes</taxon>
        <taxon>Helotiales</taxon>
        <taxon>Helotiaceae</taxon>
        <taxon>Glarea</taxon>
    </lineage>
</organism>
<evidence type="ECO:0000256" key="2">
    <source>
        <dbReference type="ARBA" id="ARBA00022737"/>
    </source>
</evidence>
<dbReference type="Pfam" id="PF00400">
    <property type="entry name" value="WD40"/>
    <property type="match status" value="2"/>
</dbReference>
<evidence type="ECO:0000256" key="1">
    <source>
        <dbReference type="ARBA" id="ARBA00022574"/>
    </source>
</evidence>
<dbReference type="Gene3D" id="2.130.10.10">
    <property type="entry name" value="YVTN repeat-like/Quinoprotein amine dehydrogenase"/>
    <property type="match status" value="1"/>
</dbReference>
<dbReference type="HOGENOM" id="CLU_1190022_0_0_1"/>
<keyword evidence="2" id="KW-0677">Repeat</keyword>
<dbReference type="SMART" id="SM00320">
    <property type="entry name" value="WD40"/>
    <property type="match status" value="3"/>
</dbReference>
<evidence type="ECO:0000256" key="3">
    <source>
        <dbReference type="PROSITE-ProRule" id="PRU00221"/>
    </source>
</evidence>
<proteinExistence type="predicted"/>
<dbReference type="AlphaFoldDB" id="H0EZ34"/>
<comment type="caution">
    <text evidence="4">The sequence shown here is derived from an EMBL/GenBank/DDBJ whole genome shotgun (WGS) entry which is preliminary data.</text>
</comment>
<keyword evidence="1 3" id="KW-0853">WD repeat</keyword>
<dbReference type="InterPro" id="IPR001680">
    <property type="entry name" value="WD40_rpt"/>
</dbReference>
<keyword evidence="5" id="KW-1185">Reference proteome</keyword>
<evidence type="ECO:0000313" key="4">
    <source>
        <dbReference type="EMBL" id="EHK96188.1"/>
    </source>
</evidence>
<dbReference type="PANTHER" id="PTHR10971">
    <property type="entry name" value="MRNA EXPORT FACTOR AND BUB3"/>
    <property type="match status" value="1"/>
</dbReference>
<sequence length="233" mass="25390">MKQSVVLGHIRFTDLPFTNILPLKGCLSHFTPRRHNFIFVMVVKSRLSWGRLMGSQATGEGRAMIDFDGPVLSCDWSVDGSKIAGAGADKTARLLDLGMTGAPAQQVAAHEMPIKSVRFFEAPNSNAPMIVTGSWDRTIKYWDLRTAAAVATVDCKERVYSMDVNKDVLVVGTASQDLHIIDLKNPGFIAETRDSPLKYQTRVVACSRDAKAFVVGGIDGRVTYQAVSPSEAS</sequence>
<feature type="repeat" description="WD" evidence="3">
    <location>
        <begin position="107"/>
        <end position="152"/>
    </location>
</feature>